<dbReference type="Proteomes" id="UP000069632">
    <property type="component" value="Unassembled WGS sequence"/>
</dbReference>
<evidence type="ECO:0000259" key="2">
    <source>
        <dbReference type="Pfam" id="PF04945"/>
    </source>
</evidence>
<evidence type="ECO:0000313" key="5">
    <source>
        <dbReference type="Proteomes" id="UP000069632"/>
    </source>
</evidence>
<keyword evidence="1" id="KW-1133">Transmembrane helix</keyword>
<dbReference type="InterPro" id="IPR018758">
    <property type="entry name" value="FtrD-like"/>
</dbReference>
<organism evidence="4 5">
    <name type="scientific">Campylobacter geochelonis</name>
    <dbReference type="NCBI Taxonomy" id="1780362"/>
    <lineage>
        <taxon>Bacteria</taxon>
        <taxon>Pseudomonadati</taxon>
        <taxon>Campylobacterota</taxon>
        <taxon>Epsilonproteobacteria</taxon>
        <taxon>Campylobacterales</taxon>
        <taxon>Campylobacteraceae</taxon>
        <taxon>Campylobacter</taxon>
    </lineage>
</organism>
<keyword evidence="1" id="KW-0472">Membrane</keyword>
<feature type="transmembrane region" description="Helical" evidence="1">
    <location>
        <begin position="150"/>
        <end position="172"/>
    </location>
</feature>
<feature type="transmembrane region" description="Helical" evidence="1">
    <location>
        <begin position="35"/>
        <end position="53"/>
    </location>
</feature>
<gene>
    <name evidence="4" type="ORF">ERS672216_01093</name>
</gene>
<keyword evidence="5" id="KW-1185">Reference proteome</keyword>
<dbReference type="OrthoDB" id="9792533at2"/>
<feature type="transmembrane region" description="Helical" evidence="1">
    <location>
        <begin position="59"/>
        <end position="79"/>
    </location>
</feature>
<protein>
    <submittedName>
        <fullName evidence="4">Integral membrane protein</fullName>
    </submittedName>
</protein>
<sequence length="456" mass="51458">MSIYLVHVLLAFLAPAFVGAVLTPKGESFKNIYKAIIFAIIGFLIFKACKHALIDQKVIFFVNLALILVLVLCFVALFFKSKIFRLVCICLLFIAQGFIYGEIGSNFPVFQGELLDSLSLTSLFLIAFGLILVVCFYFIVYLCQNQKLKFSLFLLSIVLLIVDRAGFLVLFLMQNGVVKTYTSLLSIVAKVIYFNGFLPYIFSFFAFIIVLFEFLSRPKSAIKSEVGSIKFRQIKAARSKANGLLVWVILVCALNSSFMLYFYLIASAPPKISTPTLVQPVNGEFKFDVSVLKDNKLHRYAYVTDTGHEVRFFLLNRYADKSSPIIVFDACSICGDMGYVKKGNDLICISCNVRIFLPSVGKAGGCNPIPMEYSYDGKTISVKQKTLEDGAVFFTKIVEKMVTDPVSLEKVSNIKTKFTYLYYGKTYFFKTQENMDKFSTNPELYVTTDGRLKERK</sequence>
<keyword evidence="1" id="KW-0812">Transmembrane</keyword>
<feature type="transmembrane region" description="Helical" evidence="1">
    <location>
        <begin position="123"/>
        <end position="143"/>
    </location>
</feature>
<proteinExistence type="predicted"/>
<feature type="transmembrane region" description="Helical" evidence="1">
    <location>
        <begin position="6"/>
        <end position="23"/>
    </location>
</feature>
<dbReference type="Pfam" id="PF10080">
    <property type="entry name" value="FtrD-like"/>
    <property type="match status" value="1"/>
</dbReference>
<evidence type="ECO:0000313" key="4">
    <source>
        <dbReference type="EMBL" id="CZE47840.1"/>
    </source>
</evidence>
<dbReference type="Pfam" id="PF04945">
    <property type="entry name" value="YHS"/>
    <property type="match status" value="1"/>
</dbReference>
<name>A0A128EG40_9BACT</name>
<dbReference type="EMBL" id="FIZP01000004">
    <property type="protein sequence ID" value="CZE47840.1"/>
    <property type="molecule type" value="Genomic_DNA"/>
</dbReference>
<feature type="transmembrane region" description="Helical" evidence="1">
    <location>
        <begin position="192"/>
        <end position="215"/>
    </location>
</feature>
<feature type="domain" description="YHS" evidence="2">
    <location>
        <begin position="402"/>
        <end position="447"/>
    </location>
</feature>
<feature type="transmembrane region" description="Helical" evidence="1">
    <location>
        <begin position="86"/>
        <end position="103"/>
    </location>
</feature>
<feature type="transmembrane region" description="Helical" evidence="1">
    <location>
        <begin position="244"/>
        <end position="264"/>
    </location>
</feature>
<dbReference type="AlphaFoldDB" id="A0A128EG40"/>
<evidence type="ECO:0000259" key="3">
    <source>
        <dbReference type="Pfam" id="PF10080"/>
    </source>
</evidence>
<dbReference type="InterPro" id="IPR007029">
    <property type="entry name" value="YHS_dom"/>
</dbReference>
<evidence type="ECO:0000256" key="1">
    <source>
        <dbReference type="SAM" id="Phobius"/>
    </source>
</evidence>
<reference evidence="4 5" key="1">
    <citation type="submission" date="2016-02" db="EMBL/GenBank/DDBJ databases">
        <authorList>
            <consortium name="Pathogen Informatics"/>
        </authorList>
    </citation>
    <scope>NUCLEOTIDE SEQUENCE [LARGE SCALE GENOMIC DNA]</scope>
    <source>
        <strain evidence="4 5">RC20</strain>
    </source>
</reference>
<dbReference type="RefSeq" id="WP_075540226.1">
    <property type="nucleotide sequence ID" value="NZ_CP053844.1"/>
</dbReference>
<accession>A0A128EG40</accession>
<feature type="domain" description="Membrane iron-sulfur containing protein FtrD-like" evidence="3">
    <location>
        <begin position="292"/>
        <end position="394"/>
    </location>
</feature>